<keyword evidence="6 8" id="KW-1133">Transmembrane helix</keyword>
<dbReference type="InterPro" id="IPR038731">
    <property type="entry name" value="RgtA/B/C-like"/>
</dbReference>
<feature type="transmembrane region" description="Helical" evidence="8">
    <location>
        <begin position="255"/>
        <end position="275"/>
    </location>
</feature>
<dbReference type="PANTHER" id="PTHR33908">
    <property type="entry name" value="MANNOSYLTRANSFERASE YKCB-RELATED"/>
    <property type="match status" value="1"/>
</dbReference>
<keyword evidence="2" id="KW-1003">Cell membrane</keyword>
<dbReference type="RefSeq" id="WP_205087500.1">
    <property type="nucleotide sequence ID" value="NZ_JACJLA010000004.1"/>
</dbReference>
<keyword evidence="4" id="KW-0808">Transferase</keyword>
<feature type="transmembrane region" description="Helical" evidence="8">
    <location>
        <begin position="160"/>
        <end position="190"/>
    </location>
</feature>
<feature type="transmembrane region" description="Helical" evidence="8">
    <location>
        <begin position="111"/>
        <end position="140"/>
    </location>
</feature>
<comment type="subcellular location">
    <subcellularLocation>
        <location evidence="1">Cell membrane</location>
        <topology evidence="1">Multi-pass membrane protein</topology>
    </subcellularLocation>
</comment>
<evidence type="ECO:0000256" key="5">
    <source>
        <dbReference type="ARBA" id="ARBA00022692"/>
    </source>
</evidence>
<evidence type="ECO:0000313" key="11">
    <source>
        <dbReference type="Proteomes" id="UP000707138"/>
    </source>
</evidence>
<dbReference type="InterPro" id="IPR050297">
    <property type="entry name" value="LipidA_mod_glycosyltrf_83"/>
</dbReference>
<evidence type="ECO:0000256" key="6">
    <source>
        <dbReference type="ARBA" id="ARBA00022989"/>
    </source>
</evidence>
<keyword evidence="7 8" id="KW-0472">Membrane</keyword>
<feature type="transmembrane region" description="Helical" evidence="8">
    <location>
        <begin position="202"/>
        <end position="222"/>
    </location>
</feature>
<comment type="caution">
    <text evidence="10">The sequence shown here is derived from an EMBL/GenBank/DDBJ whole genome shotgun (WGS) entry which is preliminary data.</text>
</comment>
<feature type="transmembrane region" description="Helical" evidence="8">
    <location>
        <begin position="391"/>
        <end position="410"/>
    </location>
</feature>
<evidence type="ECO:0000256" key="1">
    <source>
        <dbReference type="ARBA" id="ARBA00004651"/>
    </source>
</evidence>
<feature type="transmembrane region" description="Helical" evidence="8">
    <location>
        <begin position="311"/>
        <end position="329"/>
    </location>
</feature>
<protein>
    <submittedName>
        <fullName evidence="10">Glycosyltransferase family 39 protein</fullName>
    </submittedName>
</protein>
<feature type="domain" description="Glycosyltransferase RgtA/B/C/D-like" evidence="9">
    <location>
        <begin position="60"/>
        <end position="219"/>
    </location>
</feature>
<keyword evidence="11" id="KW-1185">Reference proteome</keyword>
<evidence type="ECO:0000313" key="10">
    <source>
        <dbReference type="EMBL" id="MBM6912286.1"/>
    </source>
</evidence>
<evidence type="ECO:0000256" key="4">
    <source>
        <dbReference type="ARBA" id="ARBA00022679"/>
    </source>
</evidence>
<feature type="transmembrane region" description="Helical" evidence="8">
    <location>
        <begin position="287"/>
        <end position="305"/>
    </location>
</feature>
<dbReference type="EMBL" id="JACJLA010000004">
    <property type="protein sequence ID" value="MBM6912286.1"/>
    <property type="molecule type" value="Genomic_DNA"/>
</dbReference>
<name>A0ABS2GE58_9FIRM</name>
<feature type="transmembrane region" description="Helical" evidence="8">
    <location>
        <begin position="341"/>
        <end position="362"/>
    </location>
</feature>
<evidence type="ECO:0000259" key="9">
    <source>
        <dbReference type="Pfam" id="PF13231"/>
    </source>
</evidence>
<sequence length="539" mass="60795">MKIHRLSIVFFIVTLVMYVAGNVSLPITDPVESAYALTAKEMVISGDWLSPQIFHQYWYDKPALIYWLIALSYKLFGISDFAARLPSGLLGALSVAWMYQLVRSISGRRLLAIWSAIVLGTSLEFWILAHGIVTDMALLLASVGTFGYAYRGLAEGRTKWIVIAYLFAGIGVLAKGPVGVVLPGLLFLVYAGVMRSWRMVRLLFPWQGILVFLLVAGPWYGYMYHTHGQAFVDGFLGLHNIGRALESEHPADNHWWYYLALFPAASLPWTGAVIYGMYYGWRQRSDFYLFSMIAGWGTILFYTLMATKYPTYTFISLVPFSFLGAVGIVKLLRIGADRRLWWILMGPTFFLWGLLAVGSYFVGWGFWYLLYVLVGVGIVLLLACYFNGKRYLLPAVIGLVTMLIAGVVIYEGVAPLVIRRSSVDYVPAVEAFRGQVYYYDGYSTSLVYYTDREVIRINSDYAPEEKRSALWNGKYKMPIVSEQEAYAQLSKEQALVIVPRRSLKYLQQSPLMGLFRVYAEEPGVIIFMTGSGLVTMGDN</sequence>
<accession>A0ABS2GE58</accession>
<reference evidence="10 11" key="1">
    <citation type="journal article" date="2021" name="Sci. Rep.">
        <title>The distribution of antibiotic resistance genes in chicken gut microbiota commensals.</title>
        <authorList>
            <person name="Juricova H."/>
            <person name="Matiasovicova J."/>
            <person name="Kubasova T."/>
            <person name="Cejkova D."/>
            <person name="Rychlik I."/>
        </authorList>
    </citation>
    <scope>NUCLEOTIDE SEQUENCE [LARGE SCALE GENOMIC DNA]</scope>
    <source>
        <strain evidence="10 11">An537</strain>
    </source>
</reference>
<keyword evidence="3" id="KW-0328">Glycosyltransferase</keyword>
<proteinExistence type="predicted"/>
<organism evidence="10 11">
    <name type="scientific">Veillonella magna</name>
    <dbReference type="NCBI Taxonomy" id="464322"/>
    <lineage>
        <taxon>Bacteria</taxon>
        <taxon>Bacillati</taxon>
        <taxon>Bacillota</taxon>
        <taxon>Negativicutes</taxon>
        <taxon>Veillonellales</taxon>
        <taxon>Veillonellaceae</taxon>
        <taxon>Veillonella</taxon>
    </lineage>
</organism>
<dbReference type="PANTHER" id="PTHR33908:SF3">
    <property type="entry name" value="UNDECAPRENYL PHOSPHATE-ALPHA-4-AMINO-4-DEOXY-L-ARABINOSE ARABINOSYL TRANSFERASE"/>
    <property type="match status" value="1"/>
</dbReference>
<gene>
    <name evidence="10" type="ORF">H6A01_02935</name>
</gene>
<feature type="transmembrane region" description="Helical" evidence="8">
    <location>
        <begin position="368"/>
        <end position="386"/>
    </location>
</feature>
<dbReference type="Proteomes" id="UP000707138">
    <property type="component" value="Unassembled WGS sequence"/>
</dbReference>
<feature type="transmembrane region" description="Helical" evidence="8">
    <location>
        <begin position="7"/>
        <end position="27"/>
    </location>
</feature>
<evidence type="ECO:0000256" key="3">
    <source>
        <dbReference type="ARBA" id="ARBA00022676"/>
    </source>
</evidence>
<evidence type="ECO:0000256" key="2">
    <source>
        <dbReference type="ARBA" id="ARBA00022475"/>
    </source>
</evidence>
<keyword evidence="5 8" id="KW-0812">Transmembrane</keyword>
<feature type="transmembrane region" description="Helical" evidence="8">
    <location>
        <begin position="81"/>
        <end position="99"/>
    </location>
</feature>
<dbReference type="Pfam" id="PF13231">
    <property type="entry name" value="PMT_2"/>
    <property type="match status" value="1"/>
</dbReference>
<evidence type="ECO:0000256" key="8">
    <source>
        <dbReference type="SAM" id="Phobius"/>
    </source>
</evidence>
<evidence type="ECO:0000256" key="7">
    <source>
        <dbReference type="ARBA" id="ARBA00023136"/>
    </source>
</evidence>